<feature type="domain" description="Glycosyltransferase 2-like" evidence="2">
    <location>
        <begin position="27"/>
        <end position="136"/>
    </location>
</feature>
<dbReference type="Proteomes" id="UP000291758">
    <property type="component" value="Chromosome"/>
</dbReference>
<dbReference type="InterPro" id="IPR050834">
    <property type="entry name" value="Glycosyltransf_2"/>
</dbReference>
<proteinExistence type="predicted"/>
<accession>A0A4P6EMT1</accession>
<evidence type="ECO:0000313" key="3">
    <source>
        <dbReference type="EMBL" id="QAY63974.1"/>
    </source>
</evidence>
<dbReference type="InterPro" id="IPR029044">
    <property type="entry name" value="Nucleotide-diphossugar_trans"/>
</dbReference>
<evidence type="ECO:0000256" key="1">
    <source>
        <dbReference type="SAM" id="MobiDB-lite"/>
    </source>
</evidence>
<reference evidence="3 4" key="1">
    <citation type="submission" date="2019-01" db="EMBL/GenBank/DDBJ databases">
        <title>Genome sequencing of strain 2JSPR-7.</title>
        <authorList>
            <person name="Heo J."/>
            <person name="Kim S.-J."/>
            <person name="Kim J.-S."/>
            <person name="Hong S.-B."/>
            <person name="Kwon S.-W."/>
        </authorList>
    </citation>
    <scope>NUCLEOTIDE SEQUENCE [LARGE SCALE GENOMIC DNA]</scope>
    <source>
        <strain evidence="3 4">2JSPR-7</strain>
    </source>
</reference>
<evidence type="ECO:0000313" key="4">
    <source>
        <dbReference type="Proteomes" id="UP000291758"/>
    </source>
</evidence>
<keyword evidence="4" id="KW-1185">Reference proteome</keyword>
<sequence>MPPSRDSDRPAGRPAAAPLPGPGDLAVVVCSRDRADLLRRSLARIAQATPSGVDVLVVDSGSRTGDTLAAAADAGVRAVRSDVPGLSIARNLGLASTDRPIVLFTDDDCLAVEGWTGAVLAGFGDPQVVAVTGRMLDHTLAGTPGAAPQPARHLRRVVEGLDAGHGALMAFRRARVLAVGGFDDVLGAGRELAGAEDLDMFCRLIAAGGVVVQDEASVVLHANTREGDDHARLYRGYGLGLGALVAKWLRLDATTGARLAATVVRRAVLRWLRAGTDRRARAAQGALLAGAIHGWRTARHLRLRAGVFVDDRPPEPVPAPAPGRPARSVPTGLAAATVPTGLAPATVQGVPARSVSAPPDPAAGGEHALARVQARGPGRTREGADDAS</sequence>
<protein>
    <submittedName>
        <fullName evidence="3">Glycosyltransferase family 2 protein</fullName>
    </submittedName>
</protein>
<dbReference type="PANTHER" id="PTHR43685:SF2">
    <property type="entry name" value="GLYCOSYLTRANSFERASE 2-LIKE DOMAIN-CONTAINING PROTEIN"/>
    <property type="match status" value="1"/>
</dbReference>
<evidence type="ECO:0000259" key="2">
    <source>
        <dbReference type="Pfam" id="PF00535"/>
    </source>
</evidence>
<keyword evidence="3" id="KW-0808">Transferase</keyword>
<dbReference type="GO" id="GO:0016740">
    <property type="term" value="F:transferase activity"/>
    <property type="evidence" value="ECO:0007669"/>
    <property type="project" value="UniProtKB-KW"/>
</dbReference>
<feature type="compositionally biased region" description="Basic and acidic residues" evidence="1">
    <location>
        <begin position="379"/>
        <end position="388"/>
    </location>
</feature>
<dbReference type="KEGG" id="xyl:ET495_12885"/>
<dbReference type="OrthoDB" id="3180470at2"/>
<gene>
    <name evidence="3" type="ORF">ET495_12885</name>
</gene>
<dbReference type="PANTHER" id="PTHR43685">
    <property type="entry name" value="GLYCOSYLTRANSFERASE"/>
    <property type="match status" value="1"/>
</dbReference>
<dbReference type="CDD" id="cd00761">
    <property type="entry name" value="Glyco_tranf_GTA_type"/>
    <property type="match status" value="1"/>
</dbReference>
<dbReference type="Gene3D" id="3.90.550.10">
    <property type="entry name" value="Spore Coat Polysaccharide Biosynthesis Protein SpsA, Chain A"/>
    <property type="match status" value="1"/>
</dbReference>
<dbReference type="Pfam" id="PF00535">
    <property type="entry name" value="Glycos_transf_2"/>
    <property type="match status" value="1"/>
</dbReference>
<organism evidence="3 4">
    <name type="scientific">Xylanimonas allomyrinae</name>
    <dbReference type="NCBI Taxonomy" id="2509459"/>
    <lineage>
        <taxon>Bacteria</taxon>
        <taxon>Bacillati</taxon>
        <taxon>Actinomycetota</taxon>
        <taxon>Actinomycetes</taxon>
        <taxon>Micrococcales</taxon>
        <taxon>Promicromonosporaceae</taxon>
        <taxon>Xylanimonas</taxon>
    </lineage>
</organism>
<feature type="region of interest" description="Disordered" evidence="1">
    <location>
        <begin position="349"/>
        <end position="388"/>
    </location>
</feature>
<dbReference type="AlphaFoldDB" id="A0A4P6EMT1"/>
<name>A0A4P6EMT1_9MICO</name>
<dbReference type="InterPro" id="IPR001173">
    <property type="entry name" value="Glyco_trans_2-like"/>
</dbReference>
<dbReference type="EMBL" id="CP035495">
    <property type="protein sequence ID" value="QAY63974.1"/>
    <property type="molecule type" value="Genomic_DNA"/>
</dbReference>
<dbReference type="RefSeq" id="WP_129205134.1">
    <property type="nucleotide sequence ID" value="NZ_CP035495.1"/>
</dbReference>
<dbReference type="SUPFAM" id="SSF53448">
    <property type="entry name" value="Nucleotide-diphospho-sugar transferases"/>
    <property type="match status" value="1"/>
</dbReference>